<accession>A0A1G8ZVC6</accession>
<keyword evidence="7" id="KW-1185">Reference proteome</keyword>
<evidence type="ECO:0000313" key="6">
    <source>
        <dbReference type="EMBL" id="SDK18941.1"/>
    </source>
</evidence>
<dbReference type="InterPro" id="IPR005119">
    <property type="entry name" value="LysR_subst-bd"/>
</dbReference>
<dbReference type="AlphaFoldDB" id="A0A1G8ZVC6"/>
<evidence type="ECO:0000256" key="1">
    <source>
        <dbReference type="ARBA" id="ARBA00009437"/>
    </source>
</evidence>
<dbReference type="PRINTS" id="PR00039">
    <property type="entry name" value="HTHLYSR"/>
</dbReference>
<name>A0A1G8ZVC6_9FIRM</name>
<dbReference type="Gene3D" id="1.10.10.10">
    <property type="entry name" value="Winged helix-like DNA-binding domain superfamily/Winged helix DNA-binding domain"/>
    <property type="match status" value="1"/>
</dbReference>
<dbReference type="Pfam" id="PF00126">
    <property type="entry name" value="HTH_1"/>
    <property type="match status" value="1"/>
</dbReference>
<dbReference type="GO" id="GO:0003700">
    <property type="term" value="F:DNA-binding transcription factor activity"/>
    <property type="evidence" value="ECO:0007669"/>
    <property type="project" value="InterPro"/>
</dbReference>
<evidence type="ECO:0000256" key="3">
    <source>
        <dbReference type="ARBA" id="ARBA00023125"/>
    </source>
</evidence>
<keyword evidence="2" id="KW-0805">Transcription regulation</keyword>
<comment type="similarity">
    <text evidence="1">Belongs to the LysR transcriptional regulatory family.</text>
</comment>
<dbReference type="OrthoDB" id="9785745at2"/>
<dbReference type="PANTHER" id="PTHR30126:SF40">
    <property type="entry name" value="HTH-TYPE TRANSCRIPTIONAL REGULATOR GLTR"/>
    <property type="match status" value="1"/>
</dbReference>
<keyword evidence="3 6" id="KW-0238">DNA-binding</keyword>
<gene>
    <name evidence="6" type="ORF">SAMN05660472_00976</name>
</gene>
<dbReference type="RefSeq" id="WP_090551039.1">
    <property type="nucleotide sequence ID" value="NZ_FNFP01000001.1"/>
</dbReference>
<protein>
    <submittedName>
        <fullName evidence="6">DNA-binding transcriptional regulator, LysR family</fullName>
    </submittedName>
</protein>
<feature type="domain" description="HTH lysR-type" evidence="5">
    <location>
        <begin position="1"/>
        <end position="58"/>
    </location>
</feature>
<dbReference type="InterPro" id="IPR036390">
    <property type="entry name" value="WH_DNA-bd_sf"/>
</dbReference>
<dbReference type="Pfam" id="PF03466">
    <property type="entry name" value="LysR_substrate"/>
    <property type="match status" value="1"/>
</dbReference>
<dbReference type="InterPro" id="IPR036388">
    <property type="entry name" value="WH-like_DNA-bd_sf"/>
</dbReference>
<dbReference type="SUPFAM" id="SSF53850">
    <property type="entry name" value="Periplasmic binding protein-like II"/>
    <property type="match status" value="1"/>
</dbReference>
<sequence>MIDIRVESFLAVWENRSYTKASEKLRITQPAVTQHIKSLEKQYGCKLIVYENRGLKLTKAGEIFFRYAQNAKVNEKNIIQKIREINKETKTMKFAATLTIGEFTIASILGDLVKTFNQYNITMHVDNTEVVLKMLQEGKISFALVEGLFNKADYEARLLKSASFILIAPPTHPLVTKKPIFLHELKNETIIVREKGSGSREVLERGIYEKNYTLEYFEKTIEIGNVNVIKEMVKSGVGLSFMYEDAAREDINKGHLAEVKIQDFTIQREFNFIYLKNQMIEAEIDMFYSFFKNNMI</sequence>
<dbReference type="Proteomes" id="UP000198718">
    <property type="component" value="Unassembled WGS sequence"/>
</dbReference>
<proteinExistence type="inferred from homology"/>
<organism evidence="6 7">
    <name type="scientific">Natronincola ferrireducens</name>
    <dbReference type="NCBI Taxonomy" id="393762"/>
    <lineage>
        <taxon>Bacteria</taxon>
        <taxon>Bacillati</taxon>
        <taxon>Bacillota</taxon>
        <taxon>Clostridia</taxon>
        <taxon>Peptostreptococcales</taxon>
        <taxon>Natronincolaceae</taxon>
        <taxon>Natronincola</taxon>
    </lineage>
</organism>
<dbReference type="InterPro" id="IPR000847">
    <property type="entry name" value="LysR_HTH_N"/>
</dbReference>
<dbReference type="STRING" id="393762.SAMN05660472_00976"/>
<evidence type="ECO:0000256" key="2">
    <source>
        <dbReference type="ARBA" id="ARBA00023015"/>
    </source>
</evidence>
<dbReference type="SUPFAM" id="SSF46785">
    <property type="entry name" value="Winged helix' DNA-binding domain"/>
    <property type="match status" value="1"/>
</dbReference>
<keyword evidence="4" id="KW-0804">Transcription</keyword>
<dbReference type="PANTHER" id="PTHR30126">
    <property type="entry name" value="HTH-TYPE TRANSCRIPTIONAL REGULATOR"/>
    <property type="match status" value="1"/>
</dbReference>
<evidence type="ECO:0000259" key="5">
    <source>
        <dbReference type="PROSITE" id="PS50931"/>
    </source>
</evidence>
<evidence type="ECO:0000313" key="7">
    <source>
        <dbReference type="Proteomes" id="UP000198718"/>
    </source>
</evidence>
<dbReference type="EMBL" id="FNFP01000001">
    <property type="protein sequence ID" value="SDK18941.1"/>
    <property type="molecule type" value="Genomic_DNA"/>
</dbReference>
<dbReference type="Gene3D" id="3.40.190.10">
    <property type="entry name" value="Periplasmic binding protein-like II"/>
    <property type="match status" value="2"/>
</dbReference>
<evidence type="ECO:0000256" key="4">
    <source>
        <dbReference type="ARBA" id="ARBA00023163"/>
    </source>
</evidence>
<reference evidence="6 7" key="1">
    <citation type="submission" date="2016-10" db="EMBL/GenBank/DDBJ databases">
        <authorList>
            <person name="de Groot N.N."/>
        </authorList>
    </citation>
    <scope>NUCLEOTIDE SEQUENCE [LARGE SCALE GENOMIC DNA]</scope>
    <source>
        <strain evidence="6 7">DSM 18346</strain>
    </source>
</reference>
<dbReference type="PROSITE" id="PS50931">
    <property type="entry name" value="HTH_LYSR"/>
    <property type="match status" value="1"/>
</dbReference>
<dbReference type="GO" id="GO:0000976">
    <property type="term" value="F:transcription cis-regulatory region binding"/>
    <property type="evidence" value="ECO:0007669"/>
    <property type="project" value="TreeGrafter"/>
</dbReference>